<feature type="domain" description="PAS" evidence="7">
    <location>
        <begin position="183"/>
        <end position="228"/>
    </location>
</feature>
<keyword evidence="3" id="KW-0808">Transferase</keyword>
<dbReference type="PROSITE" id="PS50109">
    <property type="entry name" value="HIS_KIN"/>
    <property type="match status" value="1"/>
</dbReference>
<dbReference type="InterPro" id="IPR005467">
    <property type="entry name" value="His_kinase_dom"/>
</dbReference>
<dbReference type="InterPro" id="IPR003594">
    <property type="entry name" value="HATPase_dom"/>
</dbReference>
<accession>A0ABU0YMM3</accession>
<dbReference type="SMART" id="SM00388">
    <property type="entry name" value="HisKA"/>
    <property type="match status" value="1"/>
</dbReference>
<dbReference type="Pfam" id="PF00512">
    <property type="entry name" value="HisKA"/>
    <property type="match status" value="1"/>
</dbReference>
<keyword evidence="5" id="KW-0812">Transmembrane</keyword>
<evidence type="ECO:0000256" key="3">
    <source>
        <dbReference type="ARBA" id="ARBA00022679"/>
    </source>
</evidence>
<dbReference type="SMART" id="SM00091">
    <property type="entry name" value="PAS"/>
    <property type="match status" value="3"/>
</dbReference>
<dbReference type="SUPFAM" id="SSF47384">
    <property type="entry name" value="Homodimeric domain of signal transducing histidine kinase"/>
    <property type="match status" value="1"/>
</dbReference>
<dbReference type="SMART" id="SM00387">
    <property type="entry name" value="HATPase_c"/>
    <property type="match status" value="1"/>
</dbReference>
<keyword evidence="9" id="KW-1185">Reference proteome</keyword>
<dbReference type="InterPro" id="IPR035965">
    <property type="entry name" value="PAS-like_dom_sf"/>
</dbReference>
<dbReference type="PANTHER" id="PTHR43047">
    <property type="entry name" value="TWO-COMPONENT HISTIDINE PROTEIN KINASE"/>
    <property type="match status" value="1"/>
</dbReference>
<dbReference type="InterPro" id="IPR000014">
    <property type="entry name" value="PAS"/>
</dbReference>
<evidence type="ECO:0000256" key="4">
    <source>
        <dbReference type="ARBA" id="ARBA00022777"/>
    </source>
</evidence>
<dbReference type="SUPFAM" id="SSF55785">
    <property type="entry name" value="PYP-like sensor domain (PAS domain)"/>
    <property type="match status" value="3"/>
</dbReference>
<proteinExistence type="predicted"/>
<dbReference type="SUPFAM" id="SSF55874">
    <property type="entry name" value="ATPase domain of HSP90 chaperone/DNA topoisomerase II/histidine kinase"/>
    <property type="match status" value="1"/>
</dbReference>
<organism evidence="8 9">
    <name type="scientific">Dongia sedimenti</name>
    <dbReference type="NCBI Taxonomy" id="3064282"/>
    <lineage>
        <taxon>Bacteria</taxon>
        <taxon>Pseudomonadati</taxon>
        <taxon>Pseudomonadota</taxon>
        <taxon>Alphaproteobacteria</taxon>
        <taxon>Rhodospirillales</taxon>
        <taxon>Dongiaceae</taxon>
        <taxon>Dongia</taxon>
    </lineage>
</organism>
<dbReference type="Pfam" id="PF12860">
    <property type="entry name" value="PAS_7"/>
    <property type="match status" value="2"/>
</dbReference>
<dbReference type="PROSITE" id="PS50112">
    <property type="entry name" value="PAS"/>
    <property type="match status" value="1"/>
</dbReference>
<evidence type="ECO:0000313" key="9">
    <source>
        <dbReference type="Proteomes" id="UP001230156"/>
    </source>
</evidence>
<keyword evidence="4" id="KW-0418">Kinase</keyword>
<feature type="transmembrane region" description="Helical" evidence="5">
    <location>
        <begin position="25"/>
        <end position="48"/>
    </location>
</feature>
<reference evidence="9" key="1">
    <citation type="submission" date="2023-08" db="EMBL/GenBank/DDBJ databases">
        <title>Rhodospirillaceae gen. nov., a novel taxon isolated from the Yangtze River Yuezi River estuary sludge.</title>
        <authorList>
            <person name="Ruan L."/>
        </authorList>
    </citation>
    <scope>NUCLEOTIDE SEQUENCE [LARGE SCALE GENOMIC DNA]</scope>
    <source>
        <strain evidence="9">R-7</strain>
    </source>
</reference>
<dbReference type="Gene3D" id="3.30.450.20">
    <property type="entry name" value="PAS domain"/>
    <property type="match status" value="3"/>
</dbReference>
<dbReference type="InterPro" id="IPR036890">
    <property type="entry name" value="HATPase_C_sf"/>
</dbReference>
<comment type="caution">
    <text evidence="8">The sequence shown here is derived from an EMBL/GenBank/DDBJ whole genome shotgun (WGS) entry which is preliminary data.</text>
</comment>
<keyword evidence="5" id="KW-1133">Transmembrane helix</keyword>
<evidence type="ECO:0000259" key="6">
    <source>
        <dbReference type="PROSITE" id="PS50109"/>
    </source>
</evidence>
<dbReference type="CDD" id="cd00075">
    <property type="entry name" value="HATPase"/>
    <property type="match status" value="1"/>
</dbReference>
<dbReference type="Pfam" id="PF02518">
    <property type="entry name" value="HATPase_c"/>
    <property type="match status" value="1"/>
</dbReference>
<evidence type="ECO:0000256" key="5">
    <source>
        <dbReference type="SAM" id="Phobius"/>
    </source>
</evidence>
<evidence type="ECO:0000313" key="8">
    <source>
        <dbReference type="EMBL" id="MDQ7248960.1"/>
    </source>
</evidence>
<dbReference type="Gene3D" id="1.10.287.130">
    <property type="match status" value="1"/>
</dbReference>
<feature type="domain" description="Histidine kinase" evidence="6">
    <location>
        <begin position="569"/>
        <end position="786"/>
    </location>
</feature>
<dbReference type="EC" id="2.7.13.3" evidence="2"/>
<sequence>MAPVAVLAALSRAAAAQAPGDAPAAVGAVGWLFLLFALAALAVAIVLLRRLQKVRADLTRTEAERAGLQAREAALPLARIRWRSGGTFALEEKAAGLLNGRPDNIEALLALLAEPDRAAIGAGLAKLDRDGTAFTGAAKCTATGRTIKLSAAAAADGERMLCLDDVEDLLQQALAPYEQGRAELGQLSALLDRLPYPVWRRDAGMTVTYCNRAHARLFGGTPADVIAKGREISSAAKALARRAQKLSLAQSESQQLVVDGHRRLYDFHEVPLEDGSLVGYALDQTALEESHAELVRHIAAHDDVLQSLGNGIVIFGPDRRVKFFNAAYRDQFSLDANFLRGEPTIDQVLEALRERRQIAEQADFRSFKQEFIRHVMTLIEPFEDLMHTPGGATFRMVATPHPFGGVTLTFEDVTDKLTLERNYNTLIAVQKETIDNLYEGIAVFGSDGRLKIHNPAYAKLWNLGDEDLEGEPHVTKIVDLVRPYFEGPYDWAEIRQRIVSDAVERMPRSLRLERKDGTIIDIAGIPLPDGGKLFKYADVTDSINMERALRDRNEALIAADRLKSEFIANVSYEFRTPLNVIIGYAELLIRQYFGALNQRQAEYAASILDAAQGLLLMVGDVIDVAAIEAGYIRLDIAEIRLQPVLESVMRLYQQRAHSREIELKVDDVAEGLTLKADEQRLKQALANLISNAVGSGSVGSRVEITARNEGDHVAISVKQTGLQGVIGGEATDFGVTSVARASLGRGTTRGLGMALVKTLIELHGGSMETRSGPGFRMVVCRLPLEAVSRPPVAVGG</sequence>
<comment type="catalytic activity">
    <reaction evidence="1">
        <text>ATP + protein L-histidine = ADP + protein N-phospho-L-histidine.</text>
        <dbReference type="EC" id="2.7.13.3"/>
    </reaction>
</comment>
<dbReference type="Gene3D" id="3.30.565.10">
    <property type="entry name" value="Histidine kinase-like ATPase, C-terminal domain"/>
    <property type="match status" value="1"/>
</dbReference>
<name>A0ABU0YMM3_9PROT</name>
<dbReference type="InterPro" id="IPR003661">
    <property type="entry name" value="HisK_dim/P_dom"/>
</dbReference>
<dbReference type="InterPro" id="IPR036097">
    <property type="entry name" value="HisK_dim/P_sf"/>
</dbReference>
<protein>
    <recommendedName>
        <fullName evidence="2">histidine kinase</fullName>
        <ecNumber evidence="2">2.7.13.3</ecNumber>
    </recommendedName>
</protein>
<evidence type="ECO:0000259" key="7">
    <source>
        <dbReference type="PROSITE" id="PS50112"/>
    </source>
</evidence>
<evidence type="ECO:0000256" key="1">
    <source>
        <dbReference type="ARBA" id="ARBA00000085"/>
    </source>
</evidence>
<dbReference type="EMBL" id="JAUYVI010000004">
    <property type="protein sequence ID" value="MDQ7248960.1"/>
    <property type="molecule type" value="Genomic_DNA"/>
</dbReference>
<dbReference type="RefSeq" id="WP_379956438.1">
    <property type="nucleotide sequence ID" value="NZ_JAUYVI010000004.1"/>
</dbReference>
<dbReference type="Proteomes" id="UP001230156">
    <property type="component" value="Unassembled WGS sequence"/>
</dbReference>
<dbReference type="Pfam" id="PF13188">
    <property type="entry name" value="PAS_8"/>
    <property type="match status" value="1"/>
</dbReference>
<evidence type="ECO:0000256" key="2">
    <source>
        <dbReference type="ARBA" id="ARBA00012438"/>
    </source>
</evidence>
<dbReference type="PANTHER" id="PTHR43047:SF72">
    <property type="entry name" value="OSMOSENSING HISTIDINE PROTEIN KINASE SLN1"/>
    <property type="match status" value="1"/>
</dbReference>
<gene>
    <name evidence="8" type="ORF">Q8A70_14840</name>
</gene>
<keyword evidence="5" id="KW-0472">Membrane</keyword>
<dbReference type="CDD" id="cd00082">
    <property type="entry name" value="HisKA"/>
    <property type="match status" value="1"/>
</dbReference>